<keyword evidence="4" id="KW-0808">Transferase</keyword>
<evidence type="ECO:0000256" key="6">
    <source>
        <dbReference type="ARBA" id="ARBA00022741"/>
    </source>
</evidence>
<dbReference type="EC" id="2.1.1.56" evidence="2"/>
<dbReference type="UniPathway" id="UPA00922"/>
<protein>
    <recommendedName>
        <fullName evidence="2">mRNA (guanine-N(7))-methyltransferase</fullName>
        <ecNumber evidence="2">2.1.1.56</ecNumber>
    </recommendedName>
</protein>
<organism evidence="11">
    <name type="scientific">viral metagenome</name>
    <dbReference type="NCBI Taxonomy" id="1070528"/>
    <lineage>
        <taxon>unclassified sequences</taxon>
        <taxon>metagenomes</taxon>
        <taxon>organismal metagenomes</taxon>
    </lineage>
</organism>
<dbReference type="PROSITE" id="PS51562">
    <property type="entry name" value="RNA_CAP0_MT"/>
    <property type="match status" value="1"/>
</dbReference>
<dbReference type="EMBL" id="MN739031">
    <property type="protein sequence ID" value="QHT36132.1"/>
    <property type="molecule type" value="Genomic_DNA"/>
</dbReference>
<evidence type="ECO:0000256" key="3">
    <source>
        <dbReference type="ARBA" id="ARBA00022603"/>
    </source>
</evidence>
<dbReference type="SUPFAM" id="SSF50249">
    <property type="entry name" value="Nucleic acid-binding proteins"/>
    <property type="match status" value="1"/>
</dbReference>
<dbReference type="GO" id="GO:0003723">
    <property type="term" value="F:RNA binding"/>
    <property type="evidence" value="ECO:0007669"/>
    <property type="project" value="UniProtKB-KW"/>
</dbReference>
<sequence length="1295" mass="147379">MTSLKQSMKTSKMESPALDIKPSARGTTLKVTEKESGEVTESGGEVDDDEENDDVIDMGQFATTQRTATSRAPPNFIKGNNRGEPRRQFTNQELQKQFDDLVKMYYNSNPHMPKKFKNAELEVKFGTRGIKPLTKNDYDNVIKKLKSLGFTIWNPEGQYMLRIQGETTDPTRGVFKISPFRVEVEGLTNIQEYCKTNDLKAMAQSSSHPYNISIEKKSQVFVDDKPVQSVNFDDFNFRLSYNIEESYNKNSSKVGIDIMNSIDKVKKVFRYINRVTLVRNDLPVKIDLSIVRMSNKQDKYNLKPEYTTEQAGVFTNPESYEIEIEVLNNKMNTPPFMDSIEPVLQGIRKAIKYILSGLQGTNYPISYPEQTQVLTDYMKLFHGEDYVLPWFGLKSGSFIGPSSYTLQIENIAPINDNTNIPNIRKNYTVTDKADGERRLLFISPSGKIYLISTNMEAIFTGAITEDKTIVNTLMDGEIIYHNKLGEFINLFAAFDVYYIHGNDVRANGFMPFTVAEDESKGNKEKSDRNRFRYPLLKSVIKLIKPKSVVPNEMSPIRIEFKRFYPTNPADNIFAACGYIMKKVAAGDFEYNTDGLIFTPALFGVGGSRMGEAGDLKKITWDYSFKWKPAEFNTVDFFVTTSKNASGQDVVTPVFEQGISAASAVQYNQYKTLILRCGFDERDKGYYVNPCQDVYDDIIPEFKQVEEDKDKNTYKPVQFYPTHPADPMGGITNVMLRQDESGVYQMFTEENEVFGDNTIVECKYNLDRDNLWRWIPLRVRYDKTAELNQGGRNYGNAYHVANSNWHSIHNPITVEMITTGKNIPDEIKDDDVYYNRGASLGKGNKKLTIGLRDFHNLYVKNMLISRTSKRGETLIDFACGKGGDFPKWIKANLSFVFGIDVAKDNLENRIDGACARYLNFRREFKSMPGALFVNGNSSLNIKSGHAMLNDKAIQITRSVFGLGAKDEKLGKGVMKYYGVGEDGFNVTSCQFAIHYFFENETTFHNFIRNVAECTKLGGYFIGTSYDGKLVFNRLKKKAQGDSIDIYEDGKRIWGIIKDYDSDAFENDETSLGYQISVYQESINKTFPEYLVNYDYLNLVMEKYGFKLVTRDEAKGLGLPEGSGLFSELYAMMMKNLKRDKTEYGHAPDMKGYEKEISFLNRYFVYKKVVTVNAEKLMATLIDKSQEDLEYEEKQTATAVKIGKKAVSKPRVKKIPKELVLVAATEAIDETPLELEVDVPVEKKSRKPRAKKAVEFVLEPEPDLEQPAPSASTLQKAKKKTSRKSKVPTNLEFVIEE</sequence>
<evidence type="ECO:0000313" key="11">
    <source>
        <dbReference type="EMBL" id="QHT36132.1"/>
    </source>
</evidence>
<evidence type="ECO:0000256" key="5">
    <source>
        <dbReference type="ARBA" id="ARBA00022691"/>
    </source>
</evidence>
<reference evidence="11" key="1">
    <citation type="journal article" date="2020" name="Nature">
        <title>Giant virus diversity and host interactions through global metagenomics.</title>
        <authorList>
            <person name="Schulz F."/>
            <person name="Roux S."/>
            <person name="Paez-Espino D."/>
            <person name="Jungbluth S."/>
            <person name="Walsh D.A."/>
            <person name="Denef V.J."/>
            <person name="McMahon K.D."/>
            <person name="Konstantinidis K.T."/>
            <person name="Eloe-Fadrosh E.A."/>
            <person name="Kyrpides N.C."/>
            <person name="Woyke T."/>
        </authorList>
    </citation>
    <scope>NUCLEOTIDE SEQUENCE</scope>
    <source>
        <strain evidence="11">GVMAG-M-3300009182-46</strain>
    </source>
</reference>
<feature type="compositionally biased region" description="Polar residues" evidence="9">
    <location>
        <begin position="1"/>
        <end position="10"/>
    </location>
</feature>
<dbReference type="InterPro" id="IPR004971">
    <property type="entry name" value="mRNA_G-N7_MeTrfase_dom"/>
</dbReference>
<evidence type="ECO:0000259" key="10">
    <source>
        <dbReference type="PROSITE" id="PS51562"/>
    </source>
</evidence>
<dbReference type="InterPro" id="IPR012340">
    <property type="entry name" value="NA-bd_OB-fold"/>
</dbReference>
<dbReference type="Gene3D" id="3.30.470.30">
    <property type="entry name" value="DNA ligase/mRNA capping enzyme"/>
    <property type="match status" value="1"/>
</dbReference>
<dbReference type="SUPFAM" id="SSF56091">
    <property type="entry name" value="DNA ligase/mRNA capping enzyme, catalytic domain"/>
    <property type="match status" value="1"/>
</dbReference>
<feature type="compositionally biased region" description="Polar residues" evidence="9">
    <location>
        <begin position="61"/>
        <end position="72"/>
    </location>
</feature>
<feature type="compositionally biased region" description="Acidic residues" evidence="9">
    <location>
        <begin position="44"/>
        <end position="56"/>
    </location>
</feature>
<evidence type="ECO:0000256" key="7">
    <source>
        <dbReference type="ARBA" id="ARBA00022884"/>
    </source>
</evidence>
<dbReference type="GO" id="GO:0005634">
    <property type="term" value="C:nucleus"/>
    <property type="evidence" value="ECO:0007669"/>
    <property type="project" value="TreeGrafter"/>
</dbReference>
<evidence type="ECO:0000256" key="2">
    <source>
        <dbReference type="ARBA" id="ARBA00011926"/>
    </source>
</evidence>
<comment type="pathway">
    <text evidence="1">mRNA processing; mRNA capping.</text>
</comment>
<evidence type="ECO:0000256" key="9">
    <source>
        <dbReference type="SAM" id="MobiDB-lite"/>
    </source>
</evidence>
<dbReference type="InterPro" id="IPR033469">
    <property type="entry name" value="CYTH-like_dom_sf"/>
</dbReference>
<dbReference type="PANTHER" id="PTHR12189:SF2">
    <property type="entry name" value="MRNA CAP GUANINE-N7 METHYLTRANSFERASE"/>
    <property type="match status" value="1"/>
</dbReference>
<proteinExistence type="predicted"/>
<keyword evidence="5" id="KW-0949">S-adenosyl-L-methionine</keyword>
<feature type="compositionally biased region" description="Basic residues" evidence="9">
    <location>
        <begin position="1274"/>
        <end position="1284"/>
    </location>
</feature>
<dbReference type="Pfam" id="PF03291">
    <property type="entry name" value="mRNA_G-N7_MeTrfase"/>
    <property type="match status" value="1"/>
</dbReference>
<feature type="region of interest" description="Disordered" evidence="9">
    <location>
        <begin position="1256"/>
        <end position="1295"/>
    </location>
</feature>
<dbReference type="SUPFAM" id="SSF53335">
    <property type="entry name" value="S-adenosyl-L-methionine-dependent methyltransferases"/>
    <property type="match status" value="1"/>
</dbReference>
<dbReference type="GO" id="GO:0004482">
    <property type="term" value="F:mRNA 5'-cap (guanine-N7-)-methyltransferase activity"/>
    <property type="evidence" value="ECO:0007669"/>
    <property type="project" value="UniProtKB-EC"/>
</dbReference>
<dbReference type="InterPro" id="IPR039753">
    <property type="entry name" value="RG7MT1"/>
</dbReference>
<feature type="domain" description="MRNA cap 0 methyltransferase" evidence="10">
    <location>
        <begin position="846"/>
        <end position="1167"/>
    </location>
</feature>
<name>A0A6C0F4Q8_9ZZZZ</name>
<feature type="region of interest" description="Disordered" evidence="9">
    <location>
        <begin position="1"/>
        <end position="87"/>
    </location>
</feature>
<keyword evidence="7" id="KW-0694">RNA-binding</keyword>
<dbReference type="SUPFAM" id="SSF55154">
    <property type="entry name" value="CYTH-like phosphatases"/>
    <property type="match status" value="1"/>
</dbReference>
<keyword evidence="8" id="KW-0342">GTP-binding</keyword>
<keyword evidence="6" id="KW-0547">Nucleotide-binding</keyword>
<accession>A0A6C0F4Q8</accession>
<dbReference type="GO" id="GO:0005525">
    <property type="term" value="F:GTP binding"/>
    <property type="evidence" value="ECO:0007669"/>
    <property type="project" value="UniProtKB-KW"/>
</dbReference>
<dbReference type="Gene3D" id="3.40.50.150">
    <property type="entry name" value="Vaccinia Virus protein VP39"/>
    <property type="match status" value="1"/>
</dbReference>
<dbReference type="InterPro" id="IPR029063">
    <property type="entry name" value="SAM-dependent_MTases_sf"/>
</dbReference>
<keyword evidence="3" id="KW-0489">Methyltransferase</keyword>
<evidence type="ECO:0000256" key="8">
    <source>
        <dbReference type="ARBA" id="ARBA00023134"/>
    </source>
</evidence>
<dbReference type="PANTHER" id="PTHR12189">
    <property type="entry name" value="MRNA GUANINE-7- METHYLTRANSFERASE"/>
    <property type="match status" value="1"/>
</dbReference>
<dbReference type="Gene3D" id="2.40.50.140">
    <property type="entry name" value="Nucleic acid-binding proteins"/>
    <property type="match status" value="1"/>
</dbReference>
<evidence type="ECO:0000256" key="1">
    <source>
        <dbReference type="ARBA" id="ARBA00005129"/>
    </source>
</evidence>
<evidence type="ECO:0000256" key="4">
    <source>
        <dbReference type="ARBA" id="ARBA00022679"/>
    </source>
</evidence>